<evidence type="ECO:0000313" key="2">
    <source>
        <dbReference type="EMBL" id="PKR86371.1"/>
    </source>
</evidence>
<feature type="transmembrane region" description="Helical" evidence="1">
    <location>
        <begin position="148"/>
        <end position="170"/>
    </location>
</feature>
<dbReference type="Proteomes" id="UP000233440">
    <property type="component" value="Unassembled WGS sequence"/>
</dbReference>
<keyword evidence="3" id="KW-1185">Reference proteome</keyword>
<dbReference type="AlphaFoldDB" id="A0A2N3LP15"/>
<evidence type="ECO:0000313" key="3">
    <source>
        <dbReference type="Proteomes" id="UP000233440"/>
    </source>
</evidence>
<gene>
    <name evidence="2" type="ORF">CWO92_04545</name>
</gene>
<keyword evidence="1" id="KW-1133">Transmembrane helix</keyword>
<keyword evidence="1" id="KW-0812">Transmembrane</keyword>
<protein>
    <submittedName>
        <fullName evidence="2">Uncharacterized protein</fullName>
    </submittedName>
</protein>
<feature type="transmembrane region" description="Helical" evidence="1">
    <location>
        <begin position="269"/>
        <end position="288"/>
    </location>
</feature>
<feature type="transmembrane region" description="Helical" evidence="1">
    <location>
        <begin position="294"/>
        <end position="316"/>
    </location>
</feature>
<organism evidence="2 3">
    <name type="scientific">Heyndrickxia camelliae</name>
    <dbReference type="NCBI Taxonomy" id="1707093"/>
    <lineage>
        <taxon>Bacteria</taxon>
        <taxon>Bacillati</taxon>
        <taxon>Bacillota</taxon>
        <taxon>Bacilli</taxon>
        <taxon>Bacillales</taxon>
        <taxon>Bacillaceae</taxon>
        <taxon>Heyndrickxia</taxon>
    </lineage>
</organism>
<feature type="transmembrane region" description="Helical" evidence="1">
    <location>
        <begin position="33"/>
        <end position="51"/>
    </location>
</feature>
<feature type="transmembrane region" description="Helical" evidence="1">
    <location>
        <begin position="6"/>
        <end position="26"/>
    </location>
</feature>
<comment type="caution">
    <text evidence="2">The sequence shown here is derived from an EMBL/GenBank/DDBJ whole genome shotgun (WGS) entry which is preliminary data.</text>
</comment>
<dbReference type="OrthoDB" id="3243277at2"/>
<feature type="transmembrane region" description="Helical" evidence="1">
    <location>
        <begin position="369"/>
        <end position="390"/>
    </location>
</feature>
<dbReference type="RefSeq" id="WP_101353009.1">
    <property type="nucleotide sequence ID" value="NZ_PIQO01000002.1"/>
</dbReference>
<feature type="transmembrane region" description="Helical" evidence="1">
    <location>
        <begin position="238"/>
        <end position="257"/>
    </location>
</feature>
<dbReference type="CDD" id="cd21416">
    <property type="entry name" value="HDC_protein"/>
    <property type="match status" value="1"/>
</dbReference>
<keyword evidence="1" id="KW-0472">Membrane</keyword>
<feature type="transmembrane region" description="Helical" evidence="1">
    <location>
        <begin position="63"/>
        <end position="83"/>
    </location>
</feature>
<feature type="transmembrane region" description="Helical" evidence="1">
    <location>
        <begin position="90"/>
        <end position="115"/>
    </location>
</feature>
<accession>A0A2N3LP15</accession>
<feature type="transmembrane region" description="Helical" evidence="1">
    <location>
        <begin position="210"/>
        <end position="232"/>
    </location>
</feature>
<name>A0A2N3LP15_9BACI</name>
<proteinExistence type="predicted"/>
<evidence type="ECO:0000256" key="1">
    <source>
        <dbReference type="SAM" id="Phobius"/>
    </source>
</evidence>
<dbReference type="InterPro" id="IPR049576">
    <property type="entry name" value="HDC-like"/>
</dbReference>
<reference evidence="2 3" key="1">
    <citation type="submission" date="2017-11" db="EMBL/GenBank/DDBJ databases">
        <title>Bacillus camelliae sp. nov., isolated from pu'er tea.</title>
        <authorList>
            <person name="Niu L."/>
        </authorList>
    </citation>
    <scope>NUCLEOTIDE SEQUENCE [LARGE SCALE GENOMIC DNA]</scope>
    <source>
        <strain evidence="2 3">7578-1</strain>
    </source>
</reference>
<sequence>MTINEPVFAAMLVLALIAVGEIISVLTRARVPMLLIAILGFLVLVWTGIFPKNIVDTSTFSQIGSLMTGPLVVHLGTLIPLTLMLRQYKAVLIALGGTLIAIALVLPIITMLFGYETAVAGMGPMVGGIVAFIVTSDELKALGFTNLVAIPALVLAIHKLFGMPVASIFLRKYALILRDKIGLADGNKYTAATLEASLQQKHKSKPKKKYEFNTANVLLFKLFLGASLGTVIGSFTGVSSTIWCLIIGVLGSALKFYNENIMDKAKASSVAILGTIFIVIASMSTVSLTQFLHFIPQILAIILIGQFGILTGGFIFSKLFRVHPYKGMSLALTSMFGFPADYILCQEVSRSVGRTEEGQQNLLNELSPPMLIAGFTTVTVASVIIASVLVKTL</sequence>
<dbReference type="EMBL" id="PIQO01000002">
    <property type="protein sequence ID" value="PKR86371.1"/>
    <property type="molecule type" value="Genomic_DNA"/>
</dbReference>